<evidence type="ECO:0000313" key="3">
    <source>
        <dbReference type="EMBL" id="GAN35940.1"/>
    </source>
</evidence>
<dbReference type="PROSITE" id="PS51372">
    <property type="entry name" value="PRD_2"/>
    <property type="match status" value="2"/>
</dbReference>
<dbReference type="Gene3D" id="2.30.24.10">
    <property type="entry name" value="CAT RNA-binding domain"/>
    <property type="match status" value="1"/>
</dbReference>
<dbReference type="Pfam" id="PF00874">
    <property type="entry name" value="PRD"/>
    <property type="match status" value="2"/>
</dbReference>
<dbReference type="Gene3D" id="1.10.1790.10">
    <property type="entry name" value="PRD domain"/>
    <property type="match status" value="2"/>
</dbReference>
<feature type="domain" description="PRD" evidence="2">
    <location>
        <begin position="170"/>
        <end position="285"/>
    </location>
</feature>
<evidence type="ECO:0000313" key="4">
    <source>
        <dbReference type="Proteomes" id="UP000032552"/>
    </source>
</evidence>
<dbReference type="GO" id="GO:0003723">
    <property type="term" value="F:RNA binding"/>
    <property type="evidence" value="ECO:0007669"/>
    <property type="project" value="InterPro"/>
</dbReference>
<dbReference type="Proteomes" id="UP000032552">
    <property type="component" value="Unassembled WGS sequence"/>
</dbReference>
<dbReference type="PANTHER" id="PTHR30185:SF15">
    <property type="entry name" value="CRYPTIC BETA-GLUCOSIDE BGL OPERON ANTITERMINATOR"/>
    <property type="match status" value="1"/>
</dbReference>
<feature type="domain" description="PRD" evidence="2">
    <location>
        <begin position="64"/>
        <end position="169"/>
    </location>
</feature>
<dbReference type="InterPro" id="IPR036634">
    <property type="entry name" value="PRD_sf"/>
</dbReference>
<dbReference type="InterPro" id="IPR036650">
    <property type="entry name" value="CAT_RNA-bd_dom_sf"/>
</dbReference>
<dbReference type="InterPro" id="IPR011608">
    <property type="entry name" value="PRD"/>
</dbReference>
<protein>
    <submittedName>
        <fullName evidence="3">Beta-glucoside operon antiterminator</fullName>
    </submittedName>
</protein>
<reference evidence="4" key="1">
    <citation type="submission" date="2014-05" db="EMBL/GenBank/DDBJ databases">
        <title>Whole genome sequencing of Lactobacillus casei NRIC0644.</title>
        <authorList>
            <person name="Atarashi H."/>
            <person name="Yoshida Y."/>
            <person name="Fujimura S."/>
            <person name="Tanaka N."/>
            <person name="Shiwa Y."/>
            <person name="Yoshikawa H."/>
            <person name="Okada S."/>
            <person name="Nakagawa J."/>
        </authorList>
    </citation>
    <scope>NUCLEOTIDE SEQUENCE [LARGE SCALE GENOMIC DNA]</scope>
    <source>
        <strain evidence="4">NRIC0644</strain>
    </source>
</reference>
<dbReference type="EMBL" id="BAYM01000035">
    <property type="protein sequence ID" value="GAN35940.1"/>
    <property type="molecule type" value="Genomic_DNA"/>
</dbReference>
<accession>A0A0C9NVI1</accession>
<dbReference type="RefSeq" id="WP_045625197.1">
    <property type="nucleotide sequence ID" value="NZ_BAYM01000035.1"/>
</dbReference>
<dbReference type="GO" id="GO:0006355">
    <property type="term" value="P:regulation of DNA-templated transcription"/>
    <property type="evidence" value="ECO:0007669"/>
    <property type="project" value="InterPro"/>
</dbReference>
<comment type="caution">
    <text evidence="3">The sequence shown here is derived from an EMBL/GenBank/DDBJ whole genome shotgun (WGS) entry which is preliminary data.</text>
</comment>
<name>A0A0C9NVI1_LACPA</name>
<evidence type="ECO:0000256" key="1">
    <source>
        <dbReference type="ARBA" id="ARBA00022737"/>
    </source>
</evidence>
<dbReference type="AlphaFoldDB" id="A0A0C9NVI1"/>
<dbReference type="SUPFAM" id="SSF50151">
    <property type="entry name" value="SacY-like RNA-binding domain"/>
    <property type="match status" value="1"/>
</dbReference>
<gene>
    <name evidence="3" type="ORF">LC0644_0529</name>
</gene>
<keyword evidence="1" id="KW-0677">Repeat</keyword>
<dbReference type="InterPro" id="IPR050661">
    <property type="entry name" value="BglG_antiterminators"/>
</dbReference>
<organism evidence="3 4">
    <name type="scientific">Lacticaseibacillus paracasei NRIC 0644</name>
    <dbReference type="NCBI Taxonomy" id="1435038"/>
    <lineage>
        <taxon>Bacteria</taxon>
        <taxon>Bacillati</taxon>
        <taxon>Bacillota</taxon>
        <taxon>Bacilli</taxon>
        <taxon>Lactobacillales</taxon>
        <taxon>Lactobacillaceae</taxon>
        <taxon>Lacticaseibacillus</taxon>
    </lineage>
</organism>
<evidence type="ECO:0000259" key="2">
    <source>
        <dbReference type="PROSITE" id="PS51372"/>
    </source>
</evidence>
<sequence>MIIQNVLNNNAVVARHQQREVIVVERGIGFRAKKDAKMAFRDSMKVYVPEDQAKLKIATATIASLPSAYLDLAAGIIQEAEKRLQTTFNSYLLIELADHVHFAVQRLHEKIVLHNKLLWEIQVAYTQEYEMGEWALHQIAAQLHEQLPEDEAGFIALKFVSNDLNHQQTVNSLAFTQTLASLTKIIFYNLGLDMNVKTPDYQRLVIHLKFFLQRMYAAAPSPLSLKMENYDYVLLKHLQQDYARAYHCMEDVDRFMRQKLAIAIPKNEQIYLTMHIARLAKSLAE</sequence>
<dbReference type="Pfam" id="PF03123">
    <property type="entry name" value="CAT_RBD"/>
    <property type="match status" value="1"/>
</dbReference>
<dbReference type="SMART" id="SM01061">
    <property type="entry name" value="CAT_RBD"/>
    <property type="match status" value="1"/>
</dbReference>
<proteinExistence type="predicted"/>
<dbReference type="InterPro" id="IPR004341">
    <property type="entry name" value="CAT_RNA-bd_dom"/>
</dbReference>
<dbReference type="PANTHER" id="PTHR30185">
    <property type="entry name" value="CRYPTIC BETA-GLUCOSIDE BGL OPERON ANTITERMINATOR"/>
    <property type="match status" value="1"/>
</dbReference>
<dbReference type="SUPFAM" id="SSF63520">
    <property type="entry name" value="PTS-regulatory domain, PRD"/>
    <property type="match status" value="2"/>
</dbReference>